<evidence type="ECO:0000313" key="2">
    <source>
        <dbReference type="Proteomes" id="UP001432146"/>
    </source>
</evidence>
<dbReference type="AlphaFoldDB" id="A0AAW1AJK3"/>
<gene>
    <name evidence="1" type="ORF">QLX08_000525</name>
</gene>
<dbReference type="EMBL" id="JAWNGG020000006">
    <property type="protein sequence ID" value="KAK9310070.1"/>
    <property type="molecule type" value="Genomic_DNA"/>
</dbReference>
<proteinExistence type="predicted"/>
<organism evidence="1 2">
    <name type="scientific">Tetragonisca angustula</name>
    <dbReference type="NCBI Taxonomy" id="166442"/>
    <lineage>
        <taxon>Eukaryota</taxon>
        <taxon>Metazoa</taxon>
        <taxon>Ecdysozoa</taxon>
        <taxon>Arthropoda</taxon>
        <taxon>Hexapoda</taxon>
        <taxon>Insecta</taxon>
        <taxon>Pterygota</taxon>
        <taxon>Neoptera</taxon>
        <taxon>Endopterygota</taxon>
        <taxon>Hymenoptera</taxon>
        <taxon>Apocrita</taxon>
        <taxon>Aculeata</taxon>
        <taxon>Apoidea</taxon>
        <taxon>Anthophila</taxon>
        <taxon>Apidae</taxon>
        <taxon>Tetragonisca</taxon>
    </lineage>
</organism>
<comment type="caution">
    <text evidence="1">The sequence shown here is derived from an EMBL/GenBank/DDBJ whole genome shotgun (WGS) entry which is preliminary data.</text>
</comment>
<reference evidence="1 2" key="1">
    <citation type="submission" date="2024-05" db="EMBL/GenBank/DDBJ databases">
        <title>The nuclear and mitochondrial genome assemblies of Tetragonisca angustula (Apidae: Meliponini), a tiny yet remarkable pollinator in the Neotropics.</title>
        <authorList>
            <person name="Ferrari R."/>
            <person name="Ricardo P.C."/>
            <person name="Dias F.C."/>
            <person name="Araujo N.S."/>
            <person name="Soares D.O."/>
            <person name="Zhou Q.-S."/>
            <person name="Zhu C.-D."/>
            <person name="Coutinho L."/>
            <person name="Airas M.C."/>
            <person name="Batista T.M."/>
        </authorList>
    </citation>
    <scope>NUCLEOTIDE SEQUENCE [LARGE SCALE GENOMIC DNA]</scope>
    <source>
        <strain evidence="1">ASF017062</strain>
        <tissue evidence="1">Abdomen</tissue>
    </source>
</reference>
<accession>A0AAW1AJK3</accession>
<dbReference type="Proteomes" id="UP001432146">
    <property type="component" value="Unassembled WGS sequence"/>
</dbReference>
<name>A0AAW1AJK3_9HYME</name>
<keyword evidence="2" id="KW-1185">Reference proteome</keyword>
<evidence type="ECO:0000313" key="1">
    <source>
        <dbReference type="EMBL" id="KAK9310070.1"/>
    </source>
</evidence>
<protein>
    <submittedName>
        <fullName evidence="1">Uncharacterized protein</fullName>
    </submittedName>
</protein>
<sequence length="20" mass="2323">MVTVVKANIASIRRFIRNSF</sequence>